<feature type="compositionally biased region" description="Pro residues" evidence="1">
    <location>
        <begin position="1"/>
        <end position="11"/>
    </location>
</feature>
<feature type="transmembrane region" description="Helical" evidence="2">
    <location>
        <begin position="152"/>
        <end position="174"/>
    </location>
</feature>
<keyword evidence="2" id="KW-0812">Transmembrane</keyword>
<keyword evidence="5" id="KW-1185">Reference proteome</keyword>
<dbReference type="GO" id="GO:0016746">
    <property type="term" value="F:acyltransferase activity"/>
    <property type="evidence" value="ECO:0007669"/>
    <property type="project" value="UniProtKB-KW"/>
</dbReference>
<dbReference type="InterPro" id="IPR050879">
    <property type="entry name" value="Acyltransferase_3"/>
</dbReference>
<dbReference type="Pfam" id="PF01757">
    <property type="entry name" value="Acyl_transf_3"/>
    <property type="match status" value="1"/>
</dbReference>
<feature type="transmembrane region" description="Helical" evidence="2">
    <location>
        <begin position="349"/>
        <end position="367"/>
    </location>
</feature>
<organism evidence="4 5">
    <name type="scientific">Amycolatopsis ultiminotia</name>
    <dbReference type="NCBI Taxonomy" id="543629"/>
    <lineage>
        <taxon>Bacteria</taxon>
        <taxon>Bacillati</taxon>
        <taxon>Actinomycetota</taxon>
        <taxon>Actinomycetes</taxon>
        <taxon>Pseudonocardiales</taxon>
        <taxon>Pseudonocardiaceae</taxon>
        <taxon>Amycolatopsis</taxon>
    </lineage>
</organism>
<keyword evidence="2" id="KW-1133">Transmembrane helix</keyword>
<evidence type="ECO:0000259" key="3">
    <source>
        <dbReference type="Pfam" id="PF01757"/>
    </source>
</evidence>
<evidence type="ECO:0000313" key="4">
    <source>
        <dbReference type="EMBL" id="GAA3546275.1"/>
    </source>
</evidence>
<feature type="region of interest" description="Disordered" evidence="1">
    <location>
        <begin position="1"/>
        <end position="27"/>
    </location>
</feature>
<feature type="transmembrane region" description="Helical" evidence="2">
    <location>
        <begin position="261"/>
        <end position="285"/>
    </location>
</feature>
<evidence type="ECO:0000256" key="2">
    <source>
        <dbReference type="SAM" id="Phobius"/>
    </source>
</evidence>
<protein>
    <submittedName>
        <fullName evidence="4">Acyltransferase family protein</fullName>
    </submittedName>
</protein>
<keyword evidence="4" id="KW-0012">Acyltransferase</keyword>
<feature type="transmembrane region" description="Helical" evidence="2">
    <location>
        <begin position="205"/>
        <end position="224"/>
    </location>
</feature>
<sequence length="423" mass="46207">MPARPDLPVPAGPDRSRSPAGPAGNAEVNLSRSTAVHAAGGLPFSFTGEADDVPAGQVTAEQATTAGPVEAPAPTSSRQVSWDAIRVLAIFAVLAYHITCLAPLTLPGLPPLQPWLQMDFPFGSATLIVVSGFFAATTVGRSTPLRWWLRRLARMLPAFWVAVLVIFTVSRLFAPDDFVRPDFGDLIGNLLLAHLLLPGVDYIDLAHWTVPVQVAAFTMIALLARRGRIRGHLASAVLWFVLLAPLAVRVLFMNPDVPAPAWLSAIMDGTGLNRAHLVIAGVSIFRWSRGRIGFPQLFLMLCVVLWAHTVHPPGGDSVQMFTLALVLVCVAAYRPAWNVRILNRLAKPIQWLAGISYGVYLMHYTIGTIVARRLADLGLAWWVWVPAFFASAVLLGWALTRWVERPAFKLLTVPQRERLSLRT</sequence>
<evidence type="ECO:0000313" key="5">
    <source>
        <dbReference type="Proteomes" id="UP001500689"/>
    </source>
</evidence>
<dbReference type="Proteomes" id="UP001500689">
    <property type="component" value="Unassembled WGS sequence"/>
</dbReference>
<accession>A0ABP6WA54</accession>
<keyword evidence="2" id="KW-0472">Membrane</keyword>
<dbReference type="InterPro" id="IPR002656">
    <property type="entry name" value="Acyl_transf_3_dom"/>
</dbReference>
<keyword evidence="4" id="KW-0808">Transferase</keyword>
<comment type="caution">
    <text evidence="4">The sequence shown here is derived from an EMBL/GenBank/DDBJ whole genome shotgun (WGS) entry which is preliminary data.</text>
</comment>
<feature type="transmembrane region" description="Helical" evidence="2">
    <location>
        <begin position="120"/>
        <end position="140"/>
    </location>
</feature>
<dbReference type="PANTHER" id="PTHR23028:SF53">
    <property type="entry name" value="ACYL_TRANSF_3 DOMAIN-CONTAINING PROTEIN"/>
    <property type="match status" value="1"/>
</dbReference>
<dbReference type="EMBL" id="BAAAZN010000006">
    <property type="protein sequence ID" value="GAA3546275.1"/>
    <property type="molecule type" value="Genomic_DNA"/>
</dbReference>
<feature type="transmembrane region" description="Helical" evidence="2">
    <location>
        <begin position="236"/>
        <end position="255"/>
    </location>
</feature>
<feature type="transmembrane region" description="Helical" evidence="2">
    <location>
        <begin position="317"/>
        <end position="337"/>
    </location>
</feature>
<feature type="transmembrane region" description="Helical" evidence="2">
    <location>
        <begin position="87"/>
        <end position="108"/>
    </location>
</feature>
<name>A0ABP6WA54_9PSEU</name>
<gene>
    <name evidence="4" type="ORF">GCM10022222_32400</name>
</gene>
<dbReference type="PANTHER" id="PTHR23028">
    <property type="entry name" value="ACETYLTRANSFERASE"/>
    <property type="match status" value="1"/>
</dbReference>
<feature type="transmembrane region" description="Helical" evidence="2">
    <location>
        <begin position="379"/>
        <end position="399"/>
    </location>
</feature>
<feature type="transmembrane region" description="Helical" evidence="2">
    <location>
        <begin position="292"/>
        <end position="311"/>
    </location>
</feature>
<reference evidence="5" key="1">
    <citation type="journal article" date="2019" name="Int. J. Syst. Evol. Microbiol.">
        <title>The Global Catalogue of Microorganisms (GCM) 10K type strain sequencing project: providing services to taxonomists for standard genome sequencing and annotation.</title>
        <authorList>
            <consortium name="The Broad Institute Genomics Platform"/>
            <consortium name="The Broad Institute Genome Sequencing Center for Infectious Disease"/>
            <person name="Wu L."/>
            <person name="Ma J."/>
        </authorList>
    </citation>
    <scope>NUCLEOTIDE SEQUENCE [LARGE SCALE GENOMIC DNA]</scope>
    <source>
        <strain evidence="5">JCM 16898</strain>
    </source>
</reference>
<feature type="domain" description="Acyltransferase 3" evidence="3">
    <location>
        <begin position="81"/>
        <end position="401"/>
    </location>
</feature>
<evidence type="ECO:0000256" key="1">
    <source>
        <dbReference type="SAM" id="MobiDB-lite"/>
    </source>
</evidence>
<proteinExistence type="predicted"/>